<accession>A0A3P6RZ41</accession>
<evidence type="ECO:0000256" key="2">
    <source>
        <dbReference type="ARBA" id="ARBA00022553"/>
    </source>
</evidence>
<dbReference type="GO" id="GO:0016020">
    <property type="term" value="C:membrane"/>
    <property type="evidence" value="ECO:0007669"/>
    <property type="project" value="UniProtKB-SubCell"/>
</dbReference>
<keyword evidence="9 11" id="KW-1133">Transmembrane helix</keyword>
<dbReference type="GO" id="GO:0019829">
    <property type="term" value="F:ATPase-coupled monoatomic cation transmembrane transporter activity"/>
    <property type="evidence" value="ECO:0007669"/>
    <property type="project" value="TreeGrafter"/>
</dbReference>
<keyword evidence="4" id="KW-0479">Metal-binding</keyword>
<keyword evidence="3 11" id="KW-0812">Transmembrane</keyword>
<keyword evidence="8" id="KW-1278">Translocase</keyword>
<dbReference type="InterPro" id="IPR023214">
    <property type="entry name" value="HAD_sf"/>
</dbReference>
<evidence type="ECO:0000256" key="10">
    <source>
        <dbReference type="ARBA" id="ARBA00023136"/>
    </source>
</evidence>
<evidence type="ECO:0000256" key="11">
    <source>
        <dbReference type="SAM" id="Phobius"/>
    </source>
</evidence>
<dbReference type="PROSITE" id="PS01229">
    <property type="entry name" value="COF_2"/>
    <property type="match status" value="1"/>
</dbReference>
<dbReference type="EMBL" id="UYRV01002302">
    <property type="protein sequence ID" value="VDK48441.1"/>
    <property type="molecule type" value="Genomic_DNA"/>
</dbReference>
<sequence length="291" mass="32333">MLLRLRRAAHLPALCQHLASAHVDHYQSRAGTIDYTVAMCGDGANDCAALKAAHAGISLSDAEASIAAPFTSRIADIRCVPTVIREGRAALVTSFGVFKYMAGYSLTQFSSIMLLYWISTNLTDFQFLYIDLFLITLVAVFFGNTPASDQLSSTPPPTRLLSLASVISVCGQLAIMALFVFIWVTWQPWFIPYSVPAGEETQDKRSMQGTALFCTTTLQYITLALINSKGEPYRKAIFFNLPLCLTLVVYDPIPYFENRLFLVFVALICAVVSYLFQYAVVEFLILELREK</sequence>
<comment type="subcellular location">
    <subcellularLocation>
        <location evidence="1">Membrane</location>
        <topology evidence="1">Multi-pass membrane protein</topology>
    </subcellularLocation>
</comment>
<protein>
    <recommendedName>
        <fullName evidence="14">Cation-transporting P-type ATPase C-terminal domain-containing protein</fullName>
    </recommendedName>
</protein>
<reference evidence="12 13" key="1">
    <citation type="submission" date="2018-11" db="EMBL/GenBank/DDBJ databases">
        <authorList>
            <consortium name="Pathogen Informatics"/>
        </authorList>
    </citation>
    <scope>NUCLEOTIDE SEQUENCE [LARGE SCALE GENOMIC DNA]</scope>
</reference>
<dbReference type="SUPFAM" id="SSF56784">
    <property type="entry name" value="HAD-like"/>
    <property type="match status" value="1"/>
</dbReference>
<dbReference type="GO" id="GO:0005524">
    <property type="term" value="F:ATP binding"/>
    <property type="evidence" value="ECO:0007669"/>
    <property type="project" value="UniProtKB-KW"/>
</dbReference>
<dbReference type="Gene3D" id="3.40.50.1000">
    <property type="entry name" value="HAD superfamily/HAD-like"/>
    <property type="match status" value="1"/>
</dbReference>
<dbReference type="GO" id="GO:0046872">
    <property type="term" value="F:metal ion binding"/>
    <property type="evidence" value="ECO:0007669"/>
    <property type="project" value="UniProtKB-KW"/>
</dbReference>
<dbReference type="AlphaFoldDB" id="A0A3P6RZ41"/>
<dbReference type="InterPro" id="IPR036412">
    <property type="entry name" value="HAD-like_sf"/>
</dbReference>
<feature type="transmembrane region" description="Helical" evidence="11">
    <location>
        <begin position="125"/>
        <end position="142"/>
    </location>
</feature>
<keyword evidence="5" id="KW-0547">Nucleotide-binding</keyword>
<organism evidence="12 13">
    <name type="scientific">Cylicostephanus goldi</name>
    <name type="common">Nematode worm</name>
    <dbReference type="NCBI Taxonomy" id="71465"/>
    <lineage>
        <taxon>Eukaryota</taxon>
        <taxon>Metazoa</taxon>
        <taxon>Ecdysozoa</taxon>
        <taxon>Nematoda</taxon>
        <taxon>Chromadorea</taxon>
        <taxon>Rhabditida</taxon>
        <taxon>Rhabditina</taxon>
        <taxon>Rhabditomorpha</taxon>
        <taxon>Strongyloidea</taxon>
        <taxon>Strongylidae</taxon>
        <taxon>Cylicostephanus</taxon>
    </lineage>
</organism>
<dbReference type="NCBIfam" id="TIGR01494">
    <property type="entry name" value="ATPase_P-type"/>
    <property type="match status" value="1"/>
</dbReference>
<keyword evidence="7" id="KW-0460">Magnesium</keyword>
<feature type="transmembrane region" description="Helical" evidence="11">
    <location>
        <begin position="97"/>
        <end position="119"/>
    </location>
</feature>
<feature type="transmembrane region" description="Helical" evidence="11">
    <location>
        <begin position="261"/>
        <end position="286"/>
    </location>
</feature>
<proteinExistence type="predicted"/>
<evidence type="ECO:0000256" key="5">
    <source>
        <dbReference type="ARBA" id="ARBA00022741"/>
    </source>
</evidence>
<keyword evidence="2" id="KW-0597">Phosphoprotein</keyword>
<evidence type="ECO:0000256" key="9">
    <source>
        <dbReference type="ARBA" id="ARBA00022989"/>
    </source>
</evidence>
<keyword evidence="13" id="KW-1185">Reference proteome</keyword>
<name>A0A3P6RZ41_CYLGO</name>
<dbReference type="InterPro" id="IPR001757">
    <property type="entry name" value="P_typ_ATPase"/>
</dbReference>
<feature type="transmembrane region" description="Helical" evidence="11">
    <location>
        <begin position="237"/>
        <end position="255"/>
    </location>
</feature>
<dbReference type="GO" id="GO:0015203">
    <property type="term" value="F:polyamine transmembrane transporter activity"/>
    <property type="evidence" value="ECO:0007669"/>
    <property type="project" value="TreeGrafter"/>
</dbReference>
<dbReference type="SUPFAM" id="SSF81665">
    <property type="entry name" value="Calcium ATPase, transmembrane domain M"/>
    <property type="match status" value="1"/>
</dbReference>
<dbReference type="Proteomes" id="UP000271889">
    <property type="component" value="Unassembled WGS sequence"/>
</dbReference>
<dbReference type="InterPro" id="IPR006544">
    <property type="entry name" value="P-type_TPase_V"/>
</dbReference>
<keyword evidence="10 11" id="KW-0472">Membrane</keyword>
<evidence type="ECO:0000313" key="12">
    <source>
        <dbReference type="EMBL" id="VDK48441.1"/>
    </source>
</evidence>
<dbReference type="PANTHER" id="PTHR45630:SF8">
    <property type="entry name" value="CATION-TRANSPORTING ATPASE"/>
    <property type="match status" value="1"/>
</dbReference>
<feature type="transmembrane region" description="Helical" evidence="11">
    <location>
        <begin position="163"/>
        <end position="186"/>
    </location>
</feature>
<evidence type="ECO:0000256" key="7">
    <source>
        <dbReference type="ARBA" id="ARBA00022842"/>
    </source>
</evidence>
<evidence type="ECO:0000256" key="1">
    <source>
        <dbReference type="ARBA" id="ARBA00004141"/>
    </source>
</evidence>
<dbReference type="InterPro" id="IPR023298">
    <property type="entry name" value="ATPase_P-typ_TM_dom_sf"/>
</dbReference>
<evidence type="ECO:0000256" key="8">
    <source>
        <dbReference type="ARBA" id="ARBA00022967"/>
    </source>
</evidence>
<feature type="transmembrane region" description="Helical" evidence="11">
    <location>
        <begin position="206"/>
        <end position="225"/>
    </location>
</feature>
<evidence type="ECO:0000256" key="6">
    <source>
        <dbReference type="ARBA" id="ARBA00022840"/>
    </source>
</evidence>
<dbReference type="GO" id="GO:0016887">
    <property type="term" value="F:ATP hydrolysis activity"/>
    <property type="evidence" value="ECO:0007669"/>
    <property type="project" value="InterPro"/>
</dbReference>
<evidence type="ECO:0000313" key="13">
    <source>
        <dbReference type="Proteomes" id="UP000271889"/>
    </source>
</evidence>
<dbReference type="GO" id="GO:0006874">
    <property type="term" value="P:intracellular calcium ion homeostasis"/>
    <property type="evidence" value="ECO:0007669"/>
    <property type="project" value="TreeGrafter"/>
</dbReference>
<evidence type="ECO:0008006" key="14">
    <source>
        <dbReference type="Google" id="ProtNLM"/>
    </source>
</evidence>
<dbReference type="OrthoDB" id="5864847at2759"/>
<dbReference type="PANTHER" id="PTHR45630">
    <property type="entry name" value="CATION-TRANSPORTING ATPASE-RELATED"/>
    <property type="match status" value="1"/>
</dbReference>
<dbReference type="Gene3D" id="1.20.1110.10">
    <property type="entry name" value="Calcium-transporting ATPase, transmembrane domain"/>
    <property type="match status" value="1"/>
</dbReference>
<keyword evidence="6" id="KW-0067">ATP-binding</keyword>
<evidence type="ECO:0000256" key="4">
    <source>
        <dbReference type="ARBA" id="ARBA00022723"/>
    </source>
</evidence>
<evidence type="ECO:0000256" key="3">
    <source>
        <dbReference type="ARBA" id="ARBA00022692"/>
    </source>
</evidence>
<dbReference type="GO" id="GO:0140358">
    <property type="term" value="F:P-type transmembrane transporter activity"/>
    <property type="evidence" value="ECO:0007669"/>
    <property type="project" value="InterPro"/>
</dbReference>
<gene>
    <name evidence="12" type="ORF">CGOC_LOCUS1281</name>
</gene>